<dbReference type="Proteomes" id="UP000313359">
    <property type="component" value="Unassembled WGS sequence"/>
</dbReference>
<evidence type="ECO:0000313" key="8">
    <source>
        <dbReference type="EMBL" id="RPD59459.1"/>
    </source>
</evidence>
<dbReference type="EMBL" id="ML122270">
    <property type="protein sequence ID" value="RPD59459.1"/>
    <property type="molecule type" value="Genomic_DNA"/>
</dbReference>
<evidence type="ECO:0000313" key="9">
    <source>
        <dbReference type="Proteomes" id="UP000313359"/>
    </source>
</evidence>
<dbReference type="SUPFAM" id="SSF51730">
    <property type="entry name" value="FAD-linked oxidoreductase"/>
    <property type="match status" value="1"/>
</dbReference>
<keyword evidence="5" id="KW-0285">Flavoprotein</keyword>
<keyword evidence="5" id="KW-0274">FAD</keyword>
<evidence type="ECO:0000256" key="4">
    <source>
        <dbReference type="ARBA" id="ARBA00023062"/>
    </source>
</evidence>
<dbReference type="EC" id="1.5.5.2" evidence="2 5"/>
<feature type="region of interest" description="Disordered" evidence="6">
    <location>
        <begin position="411"/>
        <end position="432"/>
    </location>
</feature>
<dbReference type="InterPro" id="IPR002872">
    <property type="entry name" value="Proline_DH_dom"/>
</dbReference>
<feature type="domain" description="Proline dehydrogenase" evidence="7">
    <location>
        <begin position="438"/>
        <end position="573"/>
    </location>
</feature>
<sequence length="596" mass="64581">MSLARTTRLARCPRLATNRPPSLARPFSAAAPPRTRSSGHARRLVAAGLLSSTVAGVSLYAYKNGSVVYADAEKVGQEGKGSVSQVPLPPLSELVRTYVVYTLCSVPFIVDWSPTILATLMAIPGVKQITEAVVRVTFFDQFVGGDQAEDVIPVLERLRAENKGALFVYSVEVDESEASGAGKLSSSETSSAHKQIVQENLHCIDVAADFEDRHASGPGKGTWVAIKLSAMVPDSDSMRRLSKFLVDNRPRGNPYVPFPGCPQPSDLDVLASGTANETLTAADVAALRELREDLAVICERAQARGIRIAVDAEHSWYQPAIDAFTLDMMRKFNKLPKPQKSSWFGSPKPVEAPSGALQPLIYNTYQGYLRRTPEYLAESIAAARAEGYALGVKLVRGAYHPHEMEIHRAASASRAALTESSPRSGTHDLSISPDNMPPVWLTKDETDTCYESSVRLLISLVREDVEACKRTGSPPSIGAMFGTHNWGSANLIVDELVKQGLAKDEGDGKVSISDEAMQRVSVAQLYGMSDELTNHLVERARASAPFVLKYLPYGNLAEVMPYLSRRAIENKSVLGNGGAALERKRAASAIWARLFG</sequence>
<dbReference type="STRING" id="1328759.A0A5C2S8I2"/>
<comment type="catalytic activity">
    <reaction evidence="5">
        <text>L-proline + a quinone = (S)-1-pyrroline-5-carboxylate + a quinol + H(+)</text>
        <dbReference type="Rhea" id="RHEA:23784"/>
        <dbReference type="ChEBI" id="CHEBI:15378"/>
        <dbReference type="ChEBI" id="CHEBI:17388"/>
        <dbReference type="ChEBI" id="CHEBI:24646"/>
        <dbReference type="ChEBI" id="CHEBI:60039"/>
        <dbReference type="ChEBI" id="CHEBI:132124"/>
        <dbReference type="EC" id="1.5.5.2"/>
    </reaction>
</comment>
<keyword evidence="3 5" id="KW-0560">Oxidoreductase</keyword>
<keyword evidence="4 5" id="KW-0642">Proline metabolism</keyword>
<gene>
    <name evidence="8" type="ORF">L227DRAFT_549220</name>
</gene>
<evidence type="ECO:0000259" key="7">
    <source>
        <dbReference type="Pfam" id="PF01619"/>
    </source>
</evidence>
<feature type="domain" description="Proline dehydrogenase" evidence="7">
    <location>
        <begin position="190"/>
        <end position="407"/>
    </location>
</feature>
<dbReference type="Pfam" id="PF01619">
    <property type="entry name" value="Pro_dh"/>
    <property type="match status" value="2"/>
</dbReference>
<protein>
    <recommendedName>
        <fullName evidence="2 5">Proline dehydrogenase</fullName>
        <ecNumber evidence="2 5">1.5.5.2</ecNumber>
    </recommendedName>
</protein>
<evidence type="ECO:0000256" key="6">
    <source>
        <dbReference type="SAM" id="MobiDB-lite"/>
    </source>
</evidence>
<feature type="region of interest" description="Disordered" evidence="6">
    <location>
        <begin position="14"/>
        <end position="39"/>
    </location>
</feature>
<comment type="cofactor">
    <cofactor evidence="5">
        <name>FAD</name>
        <dbReference type="ChEBI" id="CHEBI:57692"/>
    </cofactor>
</comment>
<name>A0A5C2S8I2_9APHY</name>
<dbReference type="GO" id="GO:0005739">
    <property type="term" value="C:mitochondrion"/>
    <property type="evidence" value="ECO:0007669"/>
    <property type="project" value="TreeGrafter"/>
</dbReference>
<feature type="compositionally biased region" description="Polar residues" evidence="6">
    <location>
        <begin position="418"/>
        <end position="432"/>
    </location>
</feature>
<accession>A0A5C2S8I2</accession>
<comment type="function">
    <text evidence="5">Converts proline to delta-1-pyrroline-5-carboxylate.</text>
</comment>
<evidence type="ECO:0000256" key="3">
    <source>
        <dbReference type="ARBA" id="ARBA00023002"/>
    </source>
</evidence>
<evidence type="ECO:0000256" key="5">
    <source>
        <dbReference type="RuleBase" id="RU364054"/>
    </source>
</evidence>
<dbReference type="PANTHER" id="PTHR13914:SF0">
    <property type="entry name" value="PROLINE DEHYDROGENASE 1, MITOCHONDRIAL"/>
    <property type="match status" value="1"/>
</dbReference>
<dbReference type="GO" id="GO:0004657">
    <property type="term" value="F:proline dehydrogenase activity"/>
    <property type="evidence" value="ECO:0007669"/>
    <property type="project" value="UniProtKB-EC"/>
</dbReference>
<reference evidence="8" key="1">
    <citation type="journal article" date="2018" name="Genome Biol. Evol.">
        <title>Genomics and development of Lentinus tigrinus, a white-rot wood-decaying mushroom with dimorphic fruiting bodies.</title>
        <authorList>
            <person name="Wu B."/>
            <person name="Xu Z."/>
            <person name="Knudson A."/>
            <person name="Carlson A."/>
            <person name="Chen N."/>
            <person name="Kovaka S."/>
            <person name="LaButti K."/>
            <person name="Lipzen A."/>
            <person name="Pennachio C."/>
            <person name="Riley R."/>
            <person name="Schakwitz W."/>
            <person name="Umezawa K."/>
            <person name="Ohm R.A."/>
            <person name="Grigoriev I.V."/>
            <person name="Nagy L.G."/>
            <person name="Gibbons J."/>
            <person name="Hibbett D."/>
        </authorList>
    </citation>
    <scope>NUCLEOTIDE SEQUENCE [LARGE SCALE GENOMIC DNA]</scope>
    <source>
        <strain evidence="8">ALCF2SS1-6</strain>
    </source>
</reference>
<evidence type="ECO:0000256" key="1">
    <source>
        <dbReference type="ARBA" id="ARBA00005869"/>
    </source>
</evidence>
<dbReference type="InterPro" id="IPR029041">
    <property type="entry name" value="FAD-linked_oxidoreductase-like"/>
</dbReference>
<dbReference type="GO" id="GO:0010133">
    <property type="term" value="P:L-proline catabolic process to L-glutamate"/>
    <property type="evidence" value="ECO:0007669"/>
    <property type="project" value="TreeGrafter"/>
</dbReference>
<dbReference type="Gene3D" id="3.20.20.220">
    <property type="match status" value="1"/>
</dbReference>
<organism evidence="8 9">
    <name type="scientific">Lentinus tigrinus ALCF2SS1-6</name>
    <dbReference type="NCBI Taxonomy" id="1328759"/>
    <lineage>
        <taxon>Eukaryota</taxon>
        <taxon>Fungi</taxon>
        <taxon>Dikarya</taxon>
        <taxon>Basidiomycota</taxon>
        <taxon>Agaricomycotina</taxon>
        <taxon>Agaricomycetes</taxon>
        <taxon>Polyporales</taxon>
        <taxon>Polyporaceae</taxon>
        <taxon>Lentinus</taxon>
    </lineage>
</organism>
<proteinExistence type="inferred from homology"/>
<comment type="similarity">
    <text evidence="1 5">Belongs to the proline oxidase family.</text>
</comment>
<dbReference type="GO" id="GO:0071949">
    <property type="term" value="F:FAD binding"/>
    <property type="evidence" value="ECO:0007669"/>
    <property type="project" value="TreeGrafter"/>
</dbReference>
<evidence type="ECO:0000256" key="2">
    <source>
        <dbReference type="ARBA" id="ARBA00012695"/>
    </source>
</evidence>
<keyword evidence="9" id="KW-1185">Reference proteome</keyword>
<dbReference type="OrthoDB" id="5464at2759"/>
<dbReference type="InterPro" id="IPR015659">
    <property type="entry name" value="Proline_oxidase"/>
</dbReference>
<dbReference type="PANTHER" id="PTHR13914">
    <property type="entry name" value="PROLINE OXIDASE"/>
    <property type="match status" value="1"/>
</dbReference>
<dbReference type="AlphaFoldDB" id="A0A5C2S8I2"/>